<evidence type="ECO:0000313" key="6">
    <source>
        <dbReference type="EMBL" id="KFL32931.1"/>
    </source>
</evidence>
<dbReference type="Pfam" id="PF00465">
    <property type="entry name" value="Fe-ADH"/>
    <property type="match status" value="1"/>
</dbReference>
<accession>A0A087M7S8</accession>
<dbReference type="InterPro" id="IPR056798">
    <property type="entry name" value="ADH_Fe_C"/>
</dbReference>
<dbReference type="PANTHER" id="PTHR11496">
    <property type="entry name" value="ALCOHOL DEHYDROGENASE"/>
    <property type="match status" value="1"/>
</dbReference>
<dbReference type="GO" id="GO:0004022">
    <property type="term" value="F:alcohol dehydrogenase (NAD+) activity"/>
    <property type="evidence" value="ECO:0007669"/>
    <property type="project" value="TreeGrafter"/>
</dbReference>
<proteinExistence type="inferred from homology"/>
<dbReference type="GO" id="GO:0046872">
    <property type="term" value="F:metal ion binding"/>
    <property type="evidence" value="ECO:0007669"/>
    <property type="project" value="InterPro"/>
</dbReference>
<dbReference type="STRING" id="46914.JP75_02025"/>
<dbReference type="Proteomes" id="UP000028981">
    <property type="component" value="Unassembled WGS sequence"/>
</dbReference>
<name>A0A087M7S8_9HYPH</name>
<organism evidence="6 7">
    <name type="scientific">Devosia riboflavina</name>
    <dbReference type="NCBI Taxonomy" id="46914"/>
    <lineage>
        <taxon>Bacteria</taxon>
        <taxon>Pseudomonadati</taxon>
        <taxon>Pseudomonadota</taxon>
        <taxon>Alphaproteobacteria</taxon>
        <taxon>Hyphomicrobiales</taxon>
        <taxon>Devosiaceae</taxon>
        <taxon>Devosia</taxon>
    </lineage>
</organism>
<evidence type="ECO:0000313" key="7">
    <source>
        <dbReference type="Proteomes" id="UP000028981"/>
    </source>
</evidence>
<evidence type="ECO:0000256" key="1">
    <source>
        <dbReference type="ARBA" id="ARBA00007358"/>
    </source>
</evidence>
<reference evidence="6 7" key="1">
    <citation type="submission" date="2014-08" db="EMBL/GenBank/DDBJ databases">
        <authorList>
            <person name="Hassan Y.I."/>
            <person name="Lepp D."/>
            <person name="Zhou T."/>
        </authorList>
    </citation>
    <scope>NUCLEOTIDE SEQUENCE [LARGE SCALE GENOMIC DNA]</scope>
    <source>
        <strain evidence="6 7">IFO13584</strain>
    </source>
</reference>
<evidence type="ECO:0000259" key="4">
    <source>
        <dbReference type="Pfam" id="PF00465"/>
    </source>
</evidence>
<dbReference type="InterPro" id="IPR001670">
    <property type="entry name" value="ADH_Fe/GldA"/>
</dbReference>
<comment type="caution">
    <text evidence="6">The sequence shown here is derived from an EMBL/GenBank/DDBJ whole genome shotgun (WGS) entry which is preliminary data.</text>
</comment>
<sequence length="346" mass="36406">MKPFELQSFEQRVVFGEDHLSTLLPLAQDFGMTRAMVLTTPGRTMGATAIAAALGERHFATFTGAVVHTPVEVTDRALNVLGDANGFISLGGGSAVGLGKALALRTGLPHIAIPTTYSGSEISPILGQTRDGKKTTIRDKRVVPQAVVYDVSLTLSLPLDLTVSSGFNAMAHAFEALYAPDRSPETDRFAVEAIAGFAQALPILVDAPRDWDARAMVLYAAYLSGRVLAARTMGLHHKLAHVLGGLYDLPHAPMHAALLPHVIRFNEAAAREQLRPAADALGHESAAEGLEALALKLNAPRHLAALGMPLDGAGVAAELVMQNPALNPRAYGASDIEKLLAAALGS</sequence>
<keyword evidence="2" id="KW-0560">Oxidoreductase</keyword>
<dbReference type="Gene3D" id="3.40.50.1970">
    <property type="match status" value="1"/>
</dbReference>
<dbReference type="InterPro" id="IPR034786">
    <property type="entry name" value="MAR"/>
</dbReference>
<dbReference type="InterPro" id="IPR039697">
    <property type="entry name" value="Alcohol_dehydrogenase_Fe"/>
</dbReference>
<comment type="similarity">
    <text evidence="1">Belongs to the iron-containing alcohol dehydrogenase family.</text>
</comment>
<dbReference type="Pfam" id="PF25137">
    <property type="entry name" value="ADH_Fe_C"/>
    <property type="match status" value="1"/>
</dbReference>
<dbReference type="EMBL" id="JQGC01000001">
    <property type="protein sequence ID" value="KFL32931.1"/>
    <property type="molecule type" value="Genomic_DNA"/>
</dbReference>
<feature type="domain" description="Fe-containing alcohol dehydrogenase-like C-terminal" evidence="5">
    <location>
        <begin position="162"/>
        <end position="343"/>
    </location>
</feature>
<keyword evidence="3" id="KW-0520">NAD</keyword>
<dbReference type="OrthoDB" id="3812122at2"/>
<feature type="domain" description="Alcohol dehydrogenase iron-type/glycerol dehydrogenase GldA" evidence="4">
    <location>
        <begin position="11"/>
        <end position="150"/>
    </location>
</feature>
<dbReference type="SUPFAM" id="SSF56796">
    <property type="entry name" value="Dehydroquinate synthase-like"/>
    <property type="match status" value="1"/>
</dbReference>
<evidence type="ECO:0000256" key="3">
    <source>
        <dbReference type="ARBA" id="ARBA00023027"/>
    </source>
</evidence>
<evidence type="ECO:0000259" key="5">
    <source>
        <dbReference type="Pfam" id="PF25137"/>
    </source>
</evidence>
<dbReference type="CDD" id="cd08177">
    <property type="entry name" value="MAR"/>
    <property type="match status" value="1"/>
</dbReference>
<dbReference type="Gene3D" id="1.20.1090.10">
    <property type="entry name" value="Dehydroquinate synthase-like - alpha domain"/>
    <property type="match status" value="1"/>
</dbReference>
<dbReference type="PANTHER" id="PTHR11496:SF102">
    <property type="entry name" value="ALCOHOL DEHYDROGENASE 4"/>
    <property type="match status" value="1"/>
</dbReference>
<dbReference type="GO" id="GO:0018506">
    <property type="term" value="F:maleylacetate reductase activity"/>
    <property type="evidence" value="ECO:0007669"/>
    <property type="project" value="InterPro"/>
</dbReference>
<dbReference type="AlphaFoldDB" id="A0A087M7S8"/>
<keyword evidence="7" id="KW-1185">Reference proteome</keyword>
<gene>
    <name evidence="6" type="ORF">JP75_02025</name>
</gene>
<dbReference type="RefSeq" id="WP_035078293.1">
    <property type="nucleotide sequence ID" value="NZ_JQGC01000001.1"/>
</dbReference>
<protein>
    <submittedName>
        <fullName evidence="6">Uncharacterized protein</fullName>
    </submittedName>
</protein>
<evidence type="ECO:0000256" key="2">
    <source>
        <dbReference type="ARBA" id="ARBA00023002"/>
    </source>
</evidence>